<reference evidence="2" key="1">
    <citation type="submission" date="2016-06" db="UniProtKB">
        <authorList>
            <consortium name="WormBaseParasite"/>
        </authorList>
    </citation>
    <scope>IDENTIFICATION</scope>
</reference>
<dbReference type="InterPro" id="IPR027073">
    <property type="entry name" value="5_3_exoribonuclease"/>
</dbReference>
<dbReference type="WBParaSite" id="SSLN_0001617101-mRNA-1">
    <property type="protein sequence ID" value="SSLN_0001617101-mRNA-1"/>
    <property type="gene ID" value="SSLN_0001617101"/>
</dbReference>
<dbReference type="GO" id="GO:0003723">
    <property type="term" value="F:RNA binding"/>
    <property type="evidence" value="ECO:0007669"/>
    <property type="project" value="TreeGrafter"/>
</dbReference>
<dbReference type="GO" id="GO:0005634">
    <property type="term" value="C:nucleus"/>
    <property type="evidence" value="ECO:0007669"/>
    <property type="project" value="TreeGrafter"/>
</dbReference>
<dbReference type="GO" id="GO:0004534">
    <property type="term" value="F:5'-3' RNA exonuclease activity"/>
    <property type="evidence" value="ECO:0007669"/>
    <property type="project" value="TreeGrafter"/>
</dbReference>
<dbReference type="PANTHER" id="PTHR12341">
    <property type="entry name" value="5'-&gt;3' EXORIBONUCLEASE"/>
    <property type="match status" value="1"/>
</dbReference>
<feature type="domain" description="Xrn1 N-terminal" evidence="1">
    <location>
        <begin position="1"/>
        <end position="69"/>
    </location>
</feature>
<evidence type="ECO:0000259" key="1">
    <source>
        <dbReference type="Pfam" id="PF03159"/>
    </source>
</evidence>
<evidence type="ECO:0000313" key="2">
    <source>
        <dbReference type="WBParaSite" id="SSLN_0001617101-mRNA-1"/>
    </source>
</evidence>
<proteinExistence type="predicted"/>
<dbReference type="Gene3D" id="3.40.50.12390">
    <property type="match status" value="1"/>
</dbReference>
<accession>A0A183TGI2</accession>
<dbReference type="InterPro" id="IPR004859">
    <property type="entry name" value="Xrn1_N"/>
</dbReference>
<dbReference type="AlphaFoldDB" id="A0A183TGI2"/>
<sequence length="69" mass="7868">LDMNGIIHTCSHCEDMAFKAFDEAKVFASIEAYITYLVALMKPRKSLYLAVDGVAPRAKMTQQRARRFQ</sequence>
<organism evidence="2">
    <name type="scientific">Schistocephalus solidus</name>
    <name type="common">Tapeworm</name>
    <dbReference type="NCBI Taxonomy" id="70667"/>
    <lineage>
        <taxon>Eukaryota</taxon>
        <taxon>Metazoa</taxon>
        <taxon>Spiralia</taxon>
        <taxon>Lophotrochozoa</taxon>
        <taxon>Platyhelminthes</taxon>
        <taxon>Cestoda</taxon>
        <taxon>Eucestoda</taxon>
        <taxon>Diphyllobothriidea</taxon>
        <taxon>Diphyllobothriidae</taxon>
        <taxon>Schistocephalus</taxon>
    </lineage>
</organism>
<name>A0A183TGI2_SCHSO</name>
<protein>
    <submittedName>
        <fullName evidence="2">XRN_N domain-containing protein</fullName>
    </submittedName>
</protein>
<dbReference type="Pfam" id="PF03159">
    <property type="entry name" value="XRN_N"/>
    <property type="match status" value="1"/>
</dbReference>
<dbReference type="GO" id="GO:0000956">
    <property type="term" value="P:nuclear-transcribed mRNA catabolic process"/>
    <property type="evidence" value="ECO:0007669"/>
    <property type="project" value="TreeGrafter"/>
</dbReference>